<gene>
    <name evidence="1" type="ORF">H4Q32_027162</name>
</gene>
<dbReference type="EMBL" id="JACTAM010000001">
    <property type="protein sequence ID" value="KAI2668862.1"/>
    <property type="molecule type" value="Genomic_DNA"/>
</dbReference>
<dbReference type="Proteomes" id="UP000830375">
    <property type="component" value="Unassembled WGS sequence"/>
</dbReference>
<proteinExistence type="predicted"/>
<comment type="caution">
    <text evidence="1">The sequence shown here is derived from an EMBL/GenBank/DDBJ whole genome shotgun (WGS) entry which is preliminary data.</text>
</comment>
<evidence type="ECO:0000313" key="1">
    <source>
        <dbReference type="EMBL" id="KAI2668862.1"/>
    </source>
</evidence>
<keyword evidence="2" id="KW-1185">Reference proteome</keyword>
<reference evidence="1 2" key="1">
    <citation type="submission" date="2022-01" db="EMBL/GenBank/DDBJ databases">
        <title>A high-quality chromosome-level genome assembly of rohu carp, Labeo rohita.</title>
        <authorList>
            <person name="Arick M.A. II"/>
            <person name="Hsu C.-Y."/>
            <person name="Magbanua Z."/>
            <person name="Pechanova O."/>
            <person name="Grover C."/>
            <person name="Miller E."/>
            <person name="Thrash A."/>
            <person name="Ezzel L."/>
            <person name="Alam S."/>
            <person name="Benzie J."/>
            <person name="Hamilton M."/>
            <person name="Karsi A."/>
            <person name="Lawrence M.L."/>
            <person name="Peterson D.G."/>
        </authorList>
    </citation>
    <scope>NUCLEOTIDE SEQUENCE [LARGE SCALE GENOMIC DNA]</scope>
    <source>
        <strain evidence="2">BAU-BD-2019</strain>
        <tissue evidence="1">Blood</tissue>
    </source>
</reference>
<accession>A0ABQ8N2D7</accession>
<evidence type="ECO:0000313" key="2">
    <source>
        <dbReference type="Proteomes" id="UP000830375"/>
    </source>
</evidence>
<organism evidence="1 2">
    <name type="scientific">Labeo rohita</name>
    <name type="common">Indian major carp</name>
    <name type="synonym">Cyprinus rohita</name>
    <dbReference type="NCBI Taxonomy" id="84645"/>
    <lineage>
        <taxon>Eukaryota</taxon>
        <taxon>Metazoa</taxon>
        <taxon>Chordata</taxon>
        <taxon>Craniata</taxon>
        <taxon>Vertebrata</taxon>
        <taxon>Euteleostomi</taxon>
        <taxon>Actinopterygii</taxon>
        <taxon>Neopterygii</taxon>
        <taxon>Teleostei</taxon>
        <taxon>Ostariophysi</taxon>
        <taxon>Cypriniformes</taxon>
        <taxon>Cyprinidae</taxon>
        <taxon>Labeoninae</taxon>
        <taxon>Labeonini</taxon>
        <taxon>Labeo</taxon>
    </lineage>
</organism>
<name>A0ABQ8N2D7_LABRO</name>
<protein>
    <submittedName>
        <fullName evidence="1">Non-reducing polyketide synthase ZEA1</fullName>
    </submittedName>
</protein>
<sequence>MPPSKACKLLSALAAKAYNTAGQAASTLHIMAILQVHQVNALKLHEGSFDSWLMQELRMATDFALQATKVTAQYLGQVMSTMVVQEHHLLLDLAEICDTDKVCFVDSLSQRPGLFGRSASSRSSNFTVGSLPHHGCASNCSIDSACTEVVALVNTTELMLLSYLDSLTQSGSVYQYKVLPFKLSLSPCIFTKLVEGALSPFHSDLVLQLEVFTEDPRPEDPGPDPGPVQIRVYILNGQPGPGRVPIYYLGSRLGPRRVRVVNLRHFSGLHGFGSHFQIKYGSGSVPCNKFTGLFGFGYKFLDPLRPLASAPQLSGALGKLGEEQDLPCAEHLFSWHGVGCGHHMQWACSLRLLEGTSTAVAHQLPLVVSSAAYSSPVSAVATGQSVYLSAWQCSDGGLHQPPEWCTLLLHVIVRLPSSPLESDVAQIGEWSRSSGADSGKPRCTGTQLAPGFTQVCLPPVNLLAQTLCKIRKVEEQVLLVVLFGLPEPGLSITCFSHYPLPGVFLGGKTFFLRKWAVIDIITQPRAPFTRQAYIFKWGLFVEWRSSHQEDARLVYIAAIAAHHDAVDGSSLGKHHLTAPQRRKRRRYVPHATTSNCTECSAPQHKPE</sequence>